<dbReference type="EMBL" id="ABXX02000004">
    <property type="protein sequence ID" value="EEG70245.1"/>
    <property type="molecule type" value="Genomic_DNA"/>
</dbReference>
<evidence type="ECO:0000313" key="3">
    <source>
        <dbReference type="Proteomes" id="UP000003875"/>
    </source>
</evidence>
<feature type="region of interest" description="Disordered" evidence="1">
    <location>
        <begin position="1"/>
        <end position="74"/>
    </location>
</feature>
<dbReference type="eggNOG" id="ENOG5031XF4">
    <property type="taxonomic scope" value="Bacteria"/>
</dbReference>
<comment type="caution">
    <text evidence="2">The sequence shown here is derived from an EMBL/GenBank/DDBJ whole genome shotgun (WGS) entry which is preliminary data.</text>
</comment>
<feature type="compositionally biased region" description="Basic and acidic residues" evidence="1">
    <location>
        <begin position="14"/>
        <end position="34"/>
    </location>
</feature>
<evidence type="ECO:0000256" key="1">
    <source>
        <dbReference type="SAM" id="MobiDB-lite"/>
    </source>
</evidence>
<organism evidence="2 3">
    <name type="scientific">Bifidobacterium pseudocatenulatum DSM 20438 = JCM 1200 = LMG 10505</name>
    <dbReference type="NCBI Taxonomy" id="547043"/>
    <lineage>
        <taxon>Bacteria</taxon>
        <taxon>Bacillati</taxon>
        <taxon>Actinomycetota</taxon>
        <taxon>Actinomycetes</taxon>
        <taxon>Bifidobacteriales</taxon>
        <taxon>Bifidobacteriaceae</taxon>
        <taxon>Bifidobacterium</taxon>
    </lineage>
</organism>
<reference evidence="2 3" key="2">
    <citation type="submission" date="2009-02" db="EMBL/GenBank/DDBJ databases">
        <authorList>
            <person name="Fulton L."/>
            <person name="Clifton S."/>
            <person name="Fulton B."/>
            <person name="Xu J."/>
            <person name="Minx P."/>
            <person name="Pepin K.H."/>
            <person name="Johnson M."/>
            <person name="Bhonagiri V."/>
            <person name="Nash W.E."/>
            <person name="Mardis E.R."/>
            <person name="Wilson R.K."/>
        </authorList>
    </citation>
    <scope>NUCLEOTIDE SEQUENCE [LARGE SCALE GENOMIC DNA]</scope>
    <source>
        <strain evidence="2 3">DSM 20438</strain>
    </source>
</reference>
<dbReference type="AlphaFoldDB" id="C0BUA4"/>
<feature type="compositionally biased region" description="Polar residues" evidence="1">
    <location>
        <begin position="63"/>
        <end position="74"/>
    </location>
</feature>
<name>C0BUA4_BIFPS</name>
<evidence type="ECO:0000313" key="2">
    <source>
        <dbReference type="EMBL" id="EEG70245.1"/>
    </source>
</evidence>
<accession>C0BUA4</accession>
<sequence>MTSTVEPAYDEGTTEQRDTMRQEPERKPEPHPTRGETATPPALNVTKKQQTYGSGQRKEQKTRTPPSRTKGNIMKNNTFNQIINANLASVDPGFGQFALAKASADLFKKVINK</sequence>
<proteinExistence type="predicted"/>
<reference evidence="2 3" key="1">
    <citation type="submission" date="2009-02" db="EMBL/GenBank/DDBJ databases">
        <title>Draft genome sequence of Bifidobacterium pseudocatenulatum (DSM 20438).</title>
        <authorList>
            <person name="Sudarsanam P."/>
            <person name="Ley R."/>
            <person name="Guruge J."/>
            <person name="Turnbaugh P.J."/>
            <person name="Mahowald M."/>
            <person name="Liep D."/>
            <person name="Gordon J."/>
        </authorList>
    </citation>
    <scope>NUCLEOTIDE SEQUENCE [LARGE SCALE GENOMIC DNA]</scope>
    <source>
        <strain evidence="2 3">DSM 20438</strain>
    </source>
</reference>
<gene>
    <name evidence="2" type="ORF">BIFPSEUDO_03986</name>
</gene>
<protein>
    <submittedName>
        <fullName evidence="2">Uncharacterized protein</fullName>
    </submittedName>
</protein>
<dbReference type="Proteomes" id="UP000003875">
    <property type="component" value="Unassembled WGS sequence"/>
</dbReference>